<protein>
    <submittedName>
        <fullName evidence="2">Uncharacterized protein</fullName>
    </submittedName>
</protein>
<dbReference type="EMBL" id="JAHYIQ010000006">
    <property type="protein sequence ID" value="KAK1131378.1"/>
    <property type="molecule type" value="Genomic_DNA"/>
</dbReference>
<evidence type="ECO:0000313" key="2">
    <source>
        <dbReference type="EMBL" id="KAK1131378.1"/>
    </source>
</evidence>
<organism evidence="2 3">
    <name type="scientific">Melipona bicolor</name>
    <dbReference type="NCBI Taxonomy" id="60889"/>
    <lineage>
        <taxon>Eukaryota</taxon>
        <taxon>Metazoa</taxon>
        <taxon>Ecdysozoa</taxon>
        <taxon>Arthropoda</taxon>
        <taxon>Hexapoda</taxon>
        <taxon>Insecta</taxon>
        <taxon>Pterygota</taxon>
        <taxon>Neoptera</taxon>
        <taxon>Endopterygota</taxon>
        <taxon>Hymenoptera</taxon>
        <taxon>Apocrita</taxon>
        <taxon>Aculeata</taxon>
        <taxon>Apoidea</taxon>
        <taxon>Anthophila</taxon>
        <taxon>Apidae</taxon>
        <taxon>Melipona</taxon>
    </lineage>
</organism>
<evidence type="ECO:0000256" key="1">
    <source>
        <dbReference type="SAM" id="MobiDB-lite"/>
    </source>
</evidence>
<reference evidence="2" key="1">
    <citation type="submission" date="2021-10" db="EMBL/GenBank/DDBJ databases">
        <title>Melipona bicolor Genome sequencing and assembly.</title>
        <authorList>
            <person name="Araujo N.S."/>
            <person name="Arias M.C."/>
        </authorList>
    </citation>
    <scope>NUCLEOTIDE SEQUENCE</scope>
    <source>
        <strain evidence="2">USP_2M_L1-L4_2017</strain>
        <tissue evidence="2">Whole body</tissue>
    </source>
</reference>
<name>A0AA40G5R7_9HYME</name>
<comment type="caution">
    <text evidence="2">The sequence shown here is derived from an EMBL/GenBank/DDBJ whole genome shotgun (WGS) entry which is preliminary data.</text>
</comment>
<gene>
    <name evidence="2" type="ORF">K0M31_017663</name>
</gene>
<keyword evidence="3" id="KW-1185">Reference proteome</keyword>
<dbReference type="Proteomes" id="UP001177670">
    <property type="component" value="Unassembled WGS sequence"/>
</dbReference>
<feature type="non-terminal residue" evidence="2">
    <location>
        <position position="1"/>
    </location>
</feature>
<feature type="region of interest" description="Disordered" evidence="1">
    <location>
        <begin position="1"/>
        <end position="58"/>
    </location>
</feature>
<evidence type="ECO:0000313" key="3">
    <source>
        <dbReference type="Proteomes" id="UP001177670"/>
    </source>
</evidence>
<dbReference type="AlphaFoldDB" id="A0AA40G5R7"/>
<feature type="compositionally biased region" description="Basic residues" evidence="1">
    <location>
        <begin position="42"/>
        <end position="51"/>
    </location>
</feature>
<sequence length="79" mass="8493">VFGAARSGQDSNQLIPGGWSDRSQGHRIEPSSSSGGRIHTDKVHRRRQAKRRSAETSSPWSILALPTALAAAVGWGRCN</sequence>
<proteinExistence type="predicted"/>
<accession>A0AA40G5R7</accession>